<organism evidence="1 2">
    <name type="scientific">Candidatus Pullilachnospira gallistercoris</name>
    <dbReference type="NCBI Taxonomy" id="2840911"/>
    <lineage>
        <taxon>Bacteria</taxon>
        <taxon>Bacillati</taxon>
        <taxon>Bacillota</taxon>
        <taxon>Clostridia</taxon>
        <taxon>Lachnospirales</taxon>
        <taxon>Lachnospiraceae</taxon>
        <taxon>Lachnospiraceae incertae sedis</taxon>
        <taxon>Candidatus Pullilachnospira</taxon>
    </lineage>
</organism>
<protein>
    <submittedName>
        <fullName evidence="1">Uncharacterized protein</fullName>
    </submittedName>
</protein>
<dbReference type="Proteomes" id="UP000823912">
    <property type="component" value="Unassembled WGS sequence"/>
</dbReference>
<accession>A0A9D1JA82</accession>
<gene>
    <name evidence="1" type="ORF">IAA55_00240</name>
</gene>
<comment type="caution">
    <text evidence="1">The sequence shown here is derived from an EMBL/GenBank/DDBJ whole genome shotgun (WGS) entry which is preliminary data.</text>
</comment>
<sequence length="80" mass="9137">MHLKSDADITKFLLTVKHCQSDVFYESDEGDVLNLASTLSQYVFCSIASQPDLWRRGTIRCEAEADYNALKDFLTDEEDI</sequence>
<name>A0A9D1JA82_9FIRM</name>
<proteinExistence type="predicted"/>
<dbReference type="AlphaFoldDB" id="A0A9D1JA82"/>
<dbReference type="EMBL" id="DVHM01000005">
    <property type="protein sequence ID" value="HIR69694.1"/>
    <property type="molecule type" value="Genomic_DNA"/>
</dbReference>
<evidence type="ECO:0000313" key="2">
    <source>
        <dbReference type="Proteomes" id="UP000823912"/>
    </source>
</evidence>
<evidence type="ECO:0000313" key="1">
    <source>
        <dbReference type="EMBL" id="HIR69694.1"/>
    </source>
</evidence>
<reference evidence="1" key="1">
    <citation type="submission" date="2020-10" db="EMBL/GenBank/DDBJ databases">
        <authorList>
            <person name="Gilroy R."/>
        </authorList>
    </citation>
    <scope>NUCLEOTIDE SEQUENCE</scope>
    <source>
        <strain evidence="1">ChiSjej5B23-6657</strain>
    </source>
</reference>
<reference evidence="1" key="2">
    <citation type="journal article" date="2021" name="PeerJ">
        <title>Extensive microbial diversity within the chicken gut microbiome revealed by metagenomics and culture.</title>
        <authorList>
            <person name="Gilroy R."/>
            <person name="Ravi A."/>
            <person name="Getino M."/>
            <person name="Pursley I."/>
            <person name="Horton D.L."/>
            <person name="Alikhan N.F."/>
            <person name="Baker D."/>
            <person name="Gharbi K."/>
            <person name="Hall N."/>
            <person name="Watson M."/>
            <person name="Adriaenssens E.M."/>
            <person name="Foster-Nyarko E."/>
            <person name="Jarju S."/>
            <person name="Secka A."/>
            <person name="Antonio M."/>
            <person name="Oren A."/>
            <person name="Chaudhuri R.R."/>
            <person name="La Ragione R."/>
            <person name="Hildebrand F."/>
            <person name="Pallen M.J."/>
        </authorList>
    </citation>
    <scope>NUCLEOTIDE SEQUENCE</scope>
    <source>
        <strain evidence="1">ChiSjej5B23-6657</strain>
    </source>
</reference>